<dbReference type="AlphaFoldDB" id="A0A9X1SRY3"/>
<keyword evidence="3" id="KW-1185">Reference proteome</keyword>
<keyword evidence="2" id="KW-0238">DNA-binding</keyword>
<dbReference type="RefSeq" id="WP_102833601.1">
    <property type="nucleotide sequence ID" value="NZ_DAMBQT010000127.1"/>
</dbReference>
<dbReference type="InterPro" id="IPR018640">
    <property type="entry name" value="DUF2063"/>
</dbReference>
<dbReference type="EMBL" id="JAINWF010000020">
    <property type="protein sequence ID" value="MCD1610508.1"/>
    <property type="molecule type" value="Genomic_DNA"/>
</dbReference>
<proteinExistence type="predicted"/>
<evidence type="ECO:0000313" key="2">
    <source>
        <dbReference type="EMBL" id="MCD1610508.1"/>
    </source>
</evidence>
<dbReference type="Pfam" id="PF09836">
    <property type="entry name" value="DUF2063"/>
    <property type="match status" value="1"/>
</dbReference>
<comment type="caution">
    <text evidence="2">The sequence shown here is derived from an EMBL/GenBank/DDBJ whole genome shotgun (WGS) entry which is preliminary data.</text>
</comment>
<dbReference type="Proteomes" id="UP001138989">
    <property type="component" value="Unassembled WGS sequence"/>
</dbReference>
<accession>A0A9X1SRY3</accession>
<feature type="domain" description="Putative DNA-binding" evidence="1">
    <location>
        <begin position="8"/>
        <end position="96"/>
    </location>
</feature>
<evidence type="ECO:0000313" key="3">
    <source>
        <dbReference type="Proteomes" id="UP001138989"/>
    </source>
</evidence>
<sequence>MSGSLGAFQDAFVAALTGAPDSAAGEVAALVAQPGFAVYRNTLAKGCVDALRANFTAVERLVGEEWFATAATLYAREVPPRSGPLLEYGEDFPAFLQGFEPARELPYLPGVAQLDRLWLEVFSAVEQPVLALAALTTQTPEQLARQALVPRAALRWRWFAELPVFSIWSCTREGREVPAAMLWQGEGALLSRNAGRIGWQPLERAGCVFLDACAAGRSLEQASELALAVQPELDFNDLLGRLLATGAFAALVSTTQSTLRKPS</sequence>
<reference evidence="2" key="1">
    <citation type="submission" date="2021-08" db="EMBL/GenBank/DDBJ databases">
        <title>Isolation and characterization of neutrophilic mixotrophic iron-oxidizing bacteria from deep-sea hydrothermal vents.</title>
        <authorList>
            <person name="He Y."/>
        </authorList>
    </citation>
    <scope>NUCLEOTIDE SEQUENCE</scope>
    <source>
        <strain evidence="2">IOP_13</strain>
    </source>
</reference>
<evidence type="ECO:0000259" key="1">
    <source>
        <dbReference type="Pfam" id="PF09836"/>
    </source>
</evidence>
<dbReference type="GO" id="GO:0003677">
    <property type="term" value="F:DNA binding"/>
    <property type="evidence" value="ECO:0007669"/>
    <property type="project" value="UniProtKB-KW"/>
</dbReference>
<name>A0A9X1SRY3_9GAMM</name>
<gene>
    <name evidence="2" type="ORF">K7H17_21915</name>
</gene>
<protein>
    <submittedName>
        <fullName evidence="2">DNA-binding domain-containing protein</fullName>
    </submittedName>
</protein>
<organism evidence="2 3">
    <name type="scientific">Stutzerimonas kunmingensis</name>
    <dbReference type="NCBI Taxonomy" id="1211807"/>
    <lineage>
        <taxon>Bacteria</taxon>
        <taxon>Pseudomonadati</taxon>
        <taxon>Pseudomonadota</taxon>
        <taxon>Gammaproteobacteria</taxon>
        <taxon>Pseudomonadales</taxon>
        <taxon>Pseudomonadaceae</taxon>
        <taxon>Stutzerimonas</taxon>
    </lineage>
</organism>